<comment type="caution">
    <text evidence="1">The sequence shown here is derived from an EMBL/GenBank/DDBJ whole genome shotgun (WGS) entry which is preliminary data.</text>
</comment>
<organism evidence="1 2">
    <name type="scientific">Pleuronectes platessa</name>
    <name type="common">European plaice</name>
    <dbReference type="NCBI Taxonomy" id="8262"/>
    <lineage>
        <taxon>Eukaryota</taxon>
        <taxon>Metazoa</taxon>
        <taxon>Chordata</taxon>
        <taxon>Craniata</taxon>
        <taxon>Vertebrata</taxon>
        <taxon>Euteleostomi</taxon>
        <taxon>Actinopterygii</taxon>
        <taxon>Neopterygii</taxon>
        <taxon>Teleostei</taxon>
        <taxon>Neoteleostei</taxon>
        <taxon>Acanthomorphata</taxon>
        <taxon>Carangaria</taxon>
        <taxon>Pleuronectiformes</taxon>
        <taxon>Pleuronectoidei</taxon>
        <taxon>Pleuronectidae</taxon>
        <taxon>Pleuronectes</taxon>
    </lineage>
</organism>
<accession>A0A9N7YTI8</accession>
<sequence>MGTVVNPTLGVNGVERISESVSHLLLHNPPLLKKSERHYLRSQSLFYQLSEVQRGEQQLFHLCAPRPAQRKHRATCSLWVLTVNGPIFPVDSESGDATESKFFRLEPSQVTNGCFVARLSRQPSLIPPSLHPSIPPSLSPSIQSRCITFLLHLFAPSSSSFPPAPVIKGEKYNRRK</sequence>
<dbReference type="AlphaFoldDB" id="A0A9N7YTI8"/>
<name>A0A9N7YTI8_PLEPL</name>
<gene>
    <name evidence="1" type="ORF">PLEPLA_LOCUS24973</name>
</gene>
<dbReference type="EMBL" id="CADEAL010001957">
    <property type="protein sequence ID" value="CAB1436940.1"/>
    <property type="molecule type" value="Genomic_DNA"/>
</dbReference>
<dbReference type="Proteomes" id="UP001153269">
    <property type="component" value="Unassembled WGS sequence"/>
</dbReference>
<evidence type="ECO:0000313" key="1">
    <source>
        <dbReference type="EMBL" id="CAB1436940.1"/>
    </source>
</evidence>
<reference evidence="1" key="1">
    <citation type="submission" date="2020-03" db="EMBL/GenBank/DDBJ databases">
        <authorList>
            <person name="Weist P."/>
        </authorList>
    </citation>
    <scope>NUCLEOTIDE SEQUENCE</scope>
</reference>
<proteinExistence type="predicted"/>
<evidence type="ECO:0000313" key="2">
    <source>
        <dbReference type="Proteomes" id="UP001153269"/>
    </source>
</evidence>
<protein>
    <submittedName>
        <fullName evidence="1">Uncharacterized protein</fullName>
    </submittedName>
</protein>
<keyword evidence="2" id="KW-1185">Reference proteome</keyword>